<feature type="compositionally biased region" description="Polar residues" evidence="1">
    <location>
        <begin position="450"/>
        <end position="466"/>
    </location>
</feature>
<name>A0A0E0LW03_ORYPU</name>
<feature type="region of interest" description="Disordered" evidence="1">
    <location>
        <begin position="431"/>
        <end position="466"/>
    </location>
</feature>
<dbReference type="Gramene" id="OPUNC08G16160.1">
    <property type="protein sequence ID" value="OPUNC08G16160.1"/>
    <property type="gene ID" value="OPUNC08G16160"/>
</dbReference>
<reference evidence="2" key="2">
    <citation type="submission" date="2018-05" db="EMBL/GenBank/DDBJ databases">
        <title>OpunRS2 (Oryza punctata Reference Sequence Version 2).</title>
        <authorList>
            <person name="Zhang J."/>
            <person name="Kudrna D."/>
            <person name="Lee S."/>
            <person name="Talag J."/>
            <person name="Welchert J."/>
            <person name="Wing R.A."/>
        </authorList>
    </citation>
    <scope>NUCLEOTIDE SEQUENCE [LARGE SCALE GENOMIC DNA]</scope>
</reference>
<dbReference type="PANTHER" id="PTHR34835">
    <property type="entry name" value="OS07G0283600 PROTEIN-RELATED"/>
    <property type="match status" value="1"/>
</dbReference>
<evidence type="ECO:0000313" key="3">
    <source>
        <dbReference type="Proteomes" id="UP000026962"/>
    </source>
</evidence>
<reference evidence="2" key="1">
    <citation type="submission" date="2015-04" db="UniProtKB">
        <authorList>
            <consortium name="EnsemblPlants"/>
        </authorList>
    </citation>
    <scope>IDENTIFICATION</scope>
</reference>
<proteinExistence type="predicted"/>
<accession>A0A0E0LW03</accession>
<evidence type="ECO:0000256" key="1">
    <source>
        <dbReference type="SAM" id="MobiDB-lite"/>
    </source>
</evidence>
<dbReference type="Proteomes" id="UP000026962">
    <property type="component" value="Chromosome 8"/>
</dbReference>
<evidence type="ECO:0000313" key="2">
    <source>
        <dbReference type="EnsemblPlants" id="OPUNC08G16160.1"/>
    </source>
</evidence>
<feature type="compositionally biased region" description="Basic residues" evidence="1">
    <location>
        <begin position="54"/>
        <end position="63"/>
    </location>
</feature>
<feature type="compositionally biased region" description="Polar residues" evidence="1">
    <location>
        <begin position="391"/>
        <end position="403"/>
    </location>
</feature>
<dbReference type="HOGENOM" id="CLU_009582_0_0_1"/>
<dbReference type="EnsemblPlants" id="OPUNC08G16160.1">
    <property type="protein sequence ID" value="OPUNC08G16160.1"/>
    <property type="gene ID" value="OPUNC08G16160"/>
</dbReference>
<feature type="region of interest" description="Disordered" evidence="1">
    <location>
        <begin position="29"/>
        <end position="83"/>
    </location>
</feature>
<dbReference type="PANTHER" id="PTHR34835:SF81">
    <property type="entry name" value="OS06G0475900 PROTEIN"/>
    <property type="match status" value="1"/>
</dbReference>
<feature type="region of interest" description="Disordered" evidence="1">
    <location>
        <begin position="384"/>
        <end position="403"/>
    </location>
</feature>
<dbReference type="AlphaFoldDB" id="A0A0E0LW03"/>
<keyword evidence="3" id="KW-1185">Reference proteome</keyword>
<sequence length="758" mass="83448">MEIKGKMPAKVKRIKFADSQTECEVVLPHTQLEEVPALTAPDAPSSSKGAEQAKRRKPKRRRQAKEDEDGATGDEPIATKGPNLTRCSPGLAIEACGGKDIVIPSNKVVRSTCDKITDELGIPRDARISAKMLIGVIKRRKDDPNAVRFFVMILMSKLLLPTTDFYIPKSDVWVSSDLDRVAAIDWSKAVFLALGDSLRCWREKPGTSITACVVFLVLVYVDNLLPPKEIGIDLTYTPRIQLYTKDIIDQIVQVDHNAGGDGTPDFGNLPGKVSQGNTTRPPFVDELDSATNISFPVMSDIIGPHLDLVPEDRRDVFLESIAVYNRQAKERAQEIKRHIRKVKNNQTLLYEQFVQALHGLQGAQSSPADPRVPHFQEDPQKLDGEHLLSDEPTSSAQPQHQQSDEFISEFVDCHEEGIQNSTDPAIETMDQEENISEGPHVIEDPPQPEHTPTTGDVSINPHTEINAPSDQHFALDLAHMARDGVASQEDTSADAVADHTNIEPPIANAGNEMIHISSPDTIAETISDNLNDEVGAAHGTETILTLATSDTNQTHDCHLGQLNLCLYDFLSRFVNCYCYLQSKFDPSNVVVFLSLACAVSQDPCLNITPTLSLVLPTETGMTDTQVYEKIEEICMREGAPTLNELLSDPCEDDEGANSTPWSQPKSLKLLEMDSSVAYVPDVVASFTDGNMTEGLFIDAFSAMIFKDDMRTRPASFGKRIFLPTTTGVNIFLASKFITLSCYTIYNPVACEISPARFC</sequence>
<organism evidence="2">
    <name type="scientific">Oryza punctata</name>
    <name type="common">Red rice</name>
    <dbReference type="NCBI Taxonomy" id="4537"/>
    <lineage>
        <taxon>Eukaryota</taxon>
        <taxon>Viridiplantae</taxon>
        <taxon>Streptophyta</taxon>
        <taxon>Embryophyta</taxon>
        <taxon>Tracheophyta</taxon>
        <taxon>Spermatophyta</taxon>
        <taxon>Magnoliopsida</taxon>
        <taxon>Liliopsida</taxon>
        <taxon>Poales</taxon>
        <taxon>Poaceae</taxon>
        <taxon>BOP clade</taxon>
        <taxon>Oryzoideae</taxon>
        <taxon>Oryzeae</taxon>
        <taxon>Oryzinae</taxon>
        <taxon>Oryza</taxon>
    </lineage>
</organism>
<protein>
    <submittedName>
        <fullName evidence="2">Uncharacterized protein</fullName>
    </submittedName>
</protein>